<dbReference type="PROSITE" id="PS50041">
    <property type="entry name" value="C_TYPE_LECTIN_2"/>
    <property type="match status" value="1"/>
</dbReference>
<organism evidence="3 4">
    <name type="scientific">Xiphophorus couchianus</name>
    <name type="common">Monterrey platyfish</name>
    <dbReference type="NCBI Taxonomy" id="32473"/>
    <lineage>
        <taxon>Eukaryota</taxon>
        <taxon>Metazoa</taxon>
        <taxon>Chordata</taxon>
        <taxon>Craniata</taxon>
        <taxon>Vertebrata</taxon>
        <taxon>Euteleostomi</taxon>
        <taxon>Actinopterygii</taxon>
        <taxon>Neopterygii</taxon>
        <taxon>Teleostei</taxon>
        <taxon>Neoteleostei</taxon>
        <taxon>Acanthomorphata</taxon>
        <taxon>Ovalentaria</taxon>
        <taxon>Atherinomorphae</taxon>
        <taxon>Cyprinodontiformes</taxon>
        <taxon>Poeciliidae</taxon>
        <taxon>Poeciliinae</taxon>
        <taxon>Xiphophorus</taxon>
    </lineage>
</organism>
<dbReference type="InterPro" id="IPR018378">
    <property type="entry name" value="C-type_lectin_CS"/>
</dbReference>
<dbReference type="InterPro" id="IPR016186">
    <property type="entry name" value="C-type_lectin-like/link_sf"/>
</dbReference>
<protein>
    <recommendedName>
        <fullName evidence="2">C-type lectin domain-containing protein</fullName>
    </recommendedName>
</protein>
<reference evidence="3" key="1">
    <citation type="submission" date="2025-08" db="UniProtKB">
        <authorList>
            <consortium name="Ensembl"/>
        </authorList>
    </citation>
    <scope>IDENTIFICATION</scope>
</reference>
<dbReference type="AlphaFoldDB" id="A0A3B5MF74"/>
<dbReference type="PANTHER" id="PTHR22803">
    <property type="entry name" value="MANNOSE, PHOSPHOLIPASE, LECTIN RECEPTOR RELATED"/>
    <property type="match status" value="1"/>
</dbReference>
<evidence type="ECO:0000313" key="4">
    <source>
        <dbReference type="Proteomes" id="UP000261380"/>
    </source>
</evidence>
<dbReference type="SUPFAM" id="SSF56436">
    <property type="entry name" value="C-type lectin-like"/>
    <property type="match status" value="1"/>
</dbReference>
<dbReference type="InterPro" id="IPR016187">
    <property type="entry name" value="CTDL_fold"/>
</dbReference>
<dbReference type="Ensembl" id="ENSXCOT00000022620.1">
    <property type="protein sequence ID" value="ENSXCOP00000022347.1"/>
    <property type="gene ID" value="ENSXCOG00000016677.1"/>
</dbReference>
<evidence type="ECO:0000256" key="1">
    <source>
        <dbReference type="ARBA" id="ARBA00023157"/>
    </source>
</evidence>
<feature type="domain" description="C-type lectin" evidence="2">
    <location>
        <begin position="41"/>
        <end position="150"/>
    </location>
</feature>
<evidence type="ECO:0000259" key="2">
    <source>
        <dbReference type="PROSITE" id="PS50041"/>
    </source>
</evidence>
<keyword evidence="4" id="KW-1185">Reference proteome</keyword>
<evidence type="ECO:0000313" key="3">
    <source>
        <dbReference type="Ensembl" id="ENSXCOP00000022347.1"/>
    </source>
</evidence>
<accession>A0A3B5MF74</accession>
<dbReference type="PROSITE" id="PS00615">
    <property type="entry name" value="C_TYPE_LECTIN_1"/>
    <property type="match status" value="1"/>
</dbReference>
<dbReference type="InterPro" id="IPR001304">
    <property type="entry name" value="C-type_lectin-like"/>
</dbReference>
<dbReference type="Proteomes" id="UP000261380">
    <property type="component" value="Unplaced"/>
</dbReference>
<dbReference type="GeneTree" id="ENSGT00940000161814"/>
<dbReference type="Pfam" id="PF00059">
    <property type="entry name" value="Lectin_C"/>
    <property type="match status" value="1"/>
</dbReference>
<proteinExistence type="predicted"/>
<dbReference type="InterPro" id="IPR050111">
    <property type="entry name" value="C-type_lectin/snaclec_domain"/>
</dbReference>
<dbReference type="Gene3D" id="3.10.100.10">
    <property type="entry name" value="Mannose-Binding Protein A, subunit A"/>
    <property type="match status" value="1"/>
</dbReference>
<sequence length="153" mass="17762">MCYGYIFMYQLCNSFGSYLVFLCYKDDLTAEVLGSACPPGWTQFGSRCFIFYYNMKTWSIYFPNITLSTVFLSDMVVRDTGSPAVTWVGGYDAVTEGQWMWSDGSKFDYTSFAIGQPDNIQQSQHCLEMNYIVYKWNDRPCNQPWPFICAKRI</sequence>
<dbReference type="SMART" id="SM00034">
    <property type="entry name" value="CLECT"/>
    <property type="match status" value="1"/>
</dbReference>
<keyword evidence="1" id="KW-1015">Disulfide bond</keyword>
<name>A0A3B5MF74_9TELE</name>
<reference evidence="3" key="2">
    <citation type="submission" date="2025-09" db="UniProtKB">
        <authorList>
            <consortium name="Ensembl"/>
        </authorList>
    </citation>
    <scope>IDENTIFICATION</scope>
</reference>